<sequence>MAMEDSLSTEILSLDLHVFPGDGRARRLPNNSIPATNRICGFKVHS</sequence>
<evidence type="ECO:0000313" key="1">
    <source>
        <dbReference type="EMBL" id="KAF7805926.1"/>
    </source>
</evidence>
<protein>
    <submittedName>
        <fullName evidence="1">Uncharacterized protein</fullName>
    </submittedName>
</protein>
<accession>A0A834W4W1</accession>
<dbReference type="AlphaFoldDB" id="A0A834W4W1"/>
<proteinExistence type="predicted"/>
<gene>
    <name evidence="1" type="ORF">G2W53_038087</name>
</gene>
<dbReference type="Proteomes" id="UP000634136">
    <property type="component" value="Unassembled WGS sequence"/>
</dbReference>
<evidence type="ECO:0000313" key="2">
    <source>
        <dbReference type="Proteomes" id="UP000634136"/>
    </source>
</evidence>
<keyword evidence="2" id="KW-1185">Reference proteome</keyword>
<comment type="caution">
    <text evidence="1">The sequence shown here is derived from an EMBL/GenBank/DDBJ whole genome shotgun (WGS) entry which is preliminary data.</text>
</comment>
<dbReference type="OrthoDB" id="10537272at2759"/>
<reference evidence="1" key="1">
    <citation type="submission" date="2020-09" db="EMBL/GenBank/DDBJ databases">
        <title>Genome-Enabled Discovery of Anthraquinone Biosynthesis in Senna tora.</title>
        <authorList>
            <person name="Kang S.-H."/>
            <person name="Pandey R.P."/>
            <person name="Lee C.-M."/>
            <person name="Sim J.-S."/>
            <person name="Jeong J.-T."/>
            <person name="Choi B.-S."/>
            <person name="Jung M."/>
            <person name="Ginzburg D."/>
            <person name="Zhao K."/>
            <person name="Won S.Y."/>
            <person name="Oh T.-J."/>
            <person name="Yu Y."/>
            <person name="Kim N.-H."/>
            <person name="Lee O.R."/>
            <person name="Lee T.-H."/>
            <person name="Bashyal P."/>
            <person name="Kim T.-S."/>
            <person name="Lee W.-H."/>
            <person name="Kawkins C."/>
            <person name="Kim C.-K."/>
            <person name="Kim J.S."/>
            <person name="Ahn B.O."/>
            <person name="Rhee S.Y."/>
            <person name="Sohng J.K."/>
        </authorList>
    </citation>
    <scope>NUCLEOTIDE SEQUENCE</scope>
    <source>
        <tissue evidence="1">Leaf</tissue>
    </source>
</reference>
<dbReference type="EMBL" id="JAAIUW010000012">
    <property type="protein sequence ID" value="KAF7805926.1"/>
    <property type="molecule type" value="Genomic_DNA"/>
</dbReference>
<name>A0A834W4W1_9FABA</name>
<organism evidence="1 2">
    <name type="scientific">Senna tora</name>
    <dbReference type="NCBI Taxonomy" id="362788"/>
    <lineage>
        <taxon>Eukaryota</taxon>
        <taxon>Viridiplantae</taxon>
        <taxon>Streptophyta</taxon>
        <taxon>Embryophyta</taxon>
        <taxon>Tracheophyta</taxon>
        <taxon>Spermatophyta</taxon>
        <taxon>Magnoliopsida</taxon>
        <taxon>eudicotyledons</taxon>
        <taxon>Gunneridae</taxon>
        <taxon>Pentapetalae</taxon>
        <taxon>rosids</taxon>
        <taxon>fabids</taxon>
        <taxon>Fabales</taxon>
        <taxon>Fabaceae</taxon>
        <taxon>Caesalpinioideae</taxon>
        <taxon>Cassia clade</taxon>
        <taxon>Senna</taxon>
    </lineage>
</organism>